<protein>
    <submittedName>
        <fullName evidence="1">Uncharacterized protein</fullName>
    </submittedName>
</protein>
<dbReference type="AlphaFoldDB" id="A0A0F9EMR2"/>
<feature type="non-terminal residue" evidence="1">
    <location>
        <position position="706"/>
    </location>
</feature>
<accession>A0A0F9EMR2</accession>
<evidence type="ECO:0000313" key="1">
    <source>
        <dbReference type="EMBL" id="KKL75319.1"/>
    </source>
</evidence>
<dbReference type="EMBL" id="LAZR01024384">
    <property type="protein sequence ID" value="KKL75319.1"/>
    <property type="molecule type" value="Genomic_DNA"/>
</dbReference>
<reference evidence="1" key="1">
    <citation type="journal article" date="2015" name="Nature">
        <title>Complex archaea that bridge the gap between prokaryotes and eukaryotes.</title>
        <authorList>
            <person name="Spang A."/>
            <person name="Saw J.H."/>
            <person name="Jorgensen S.L."/>
            <person name="Zaremba-Niedzwiedzka K."/>
            <person name="Martijn J."/>
            <person name="Lind A.E."/>
            <person name="van Eijk R."/>
            <person name="Schleper C."/>
            <person name="Guy L."/>
            <person name="Ettema T.J."/>
        </authorList>
    </citation>
    <scope>NUCLEOTIDE SEQUENCE</scope>
</reference>
<gene>
    <name evidence="1" type="ORF">LCGC14_2056080</name>
</gene>
<comment type="caution">
    <text evidence="1">The sequence shown here is derived from an EMBL/GenBank/DDBJ whole genome shotgun (WGS) entry which is preliminary data.</text>
</comment>
<organism evidence="1">
    <name type="scientific">marine sediment metagenome</name>
    <dbReference type="NCBI Taxonomy" id="412755"/>
    <lineage>
        <taxon>unclassified sequences</taxon>
        <taxon>metagenomes</taxon>
        <taxon>ecological metagenomes</taxon>
    </lineage>
</organism>
<feature type="non-terminal residue" evidence="1">
    <location>
        <position position="1"/>
    </location>
</feature>
<proteinExistence type="predicted"/>
<name>A0A0F9EMR2_9ZZZZ</name>
<sequence>DEIYSVLYPGYNYWGPESGYTRWPTGTYANDEFLPSSNPHTYVDSATPGSYIYSTASYGGEWSYGYIRPDSSAAQRTEQWNYISGDPSPHARWLDEAVNGAGQLADLNGDGGEIVTNIPGGQDEWDFTNNVILLNSYVSKIVVSGYVKGDSHNDIVVETSFGNNRWTGLTSSYQWKSFTLSGLVKWQSDINSFIMKVIKTPDPAYPSSGLAPVYLEAVHVQVFLKTQLGPDAAIEFDVNNFPTVPHGYRVLGITVQVLARANFDQAGTLEIYRGFPGYSAVLSTQGVTQTFAWHSFGFSEFITSQIYNLRIKLHWAAGLGNVLNVDEVRITAIYRPLIHYQRFQAGWDIPLEAAIISQLDYRFKKVCAYSTISNLQIWDGSYSTIATTGTSTNWLAGSESLSNNAYIQDNFAVWVNFDSIDYYDYDDFKLYLDQLGVRYYLGDRHVYNNEIIYPNTDWTRNYTSTGLIEHGRSDDPFFGKNNYQYTMGNSLITPIFGRDGASAFTDINLTDVDFGFEVYSEDGYSGYILENPEIEGRNQTKYNHTILTDYTEYSQSKFKNTAIDDIQIPLITPIEVDCGSITAEEFSDLDLEIALNLDIDLANRLSDVNWSFRFRLVYYNYTSGGWEDFKGLLKAENNGVERTVWNSDSRDFIEQLQDLRANYFLPLTNENNIVVQNPILIDNIDGSTISNGIMKLALISYILHLS</sequence>